<dbReference type="EMBL" id="CP095005">
    <property type="protein sequence ID" value="UOO96067.1"/>
    <property type="molecule type" value="Genomic_DNA"/>
</dbReference>
<keyword evidence="1" id="KW-0472">Membrane</keyword>
<dbReference type="Proteomes" id="UP000830542">
    <property type="component" value="Chromosome"/>
</dbReference>
<keyword evidence="1" id="KW-1133">Transmembrane helix</keyword>
<keyword evidence="1" id="KW-0812">Transmembrane</keyword>
<sequence length="91" mass="9342">MSSNAPERPPTAQFMAALSVARNAKIGLASGVAVAVLAYAYRVLEIAGPSVDTRGSPLLFLSLALTLVLAVAALVTVGLTLVSAYRLARES</sequence>
<dbReference type="Pfam" id="PF24380">
    <property type="entry name" value="DUF7536"/>
    <property type="match status" value="1"/>
</dbReference>
<accession>A0AAX3AP94</accession>
<reference evidence="2" key="1">
    <citation type="submission" date="2022-04" db="EMBL/GenBank/DDBJ databases">
        <title>Sequencing and genomic assembly of Halococcus dombrowskii.</title>
        <authorList>
            <person name="Lim S.W."/>
            <person name="MacLea K.S."/>
        </authorList>
    </citation>
    <scope>NUCLEOTIDE SEQUENCE</scope>
    <source>
        <strain evidence="2">H4</strain>
    </source>
</reference>
<proteinExistence type="predicted"/>
<evidence type="ECO:0000313" key="2">
    <source>
        <dbReference type="EMBL" id="UOO96067.1"/>
    </source>
</evidence>
<gene>
    <name evidence="2" type="ORF">MUK72_04990</name>
</gene>
<organism evidence="2 3">
    <name type="scientific">Halococcus dombrowskii</name>
    <dbReference type="NCBI Taxonomy" id="179637"/>
    <lineage>
        <taxon>Archaea</taxon>
        <taxon>Methanobacteriati</taxon>
        <taxon>Methanobacteriota</taxon>
        <taxon>Stenosarchaea group</taxon>
        <taxon>Halobacteria</taxon>
        <taxon>Halobacteriales</taxon>
        <taxon>Halococcaceae</taxon>
        <taxon>Halococcus</taxon>
    </lineage>
</organism>
<protein>
    <submittedName>
        <fullName evidence="2">Uncharacterized protein</fullName>
    </submittedName>
</protein>
<dbReference type="KEGG" id="hdo:MUK72_04990"/>
<evidence type="ECO:0000313" key="3">
    <source>
        <dbReference type="Proteomes" id="UP000830542"/>
    </source>
</evidence>
<keyword evidence="3" id="KW-1185">Reference proteome</keyword>
<evidence type="ECO:0000256" key="1">
    <source>
        <dbReference type="SAM" id="Phobius"/>
    </source>
</evidence>
<name>A0AAX3AP94_HALDO</name>
<feature type="transmembrane region" description="Helical" evidence="1">
    <location>
        <begin position="20"/>
        <end position="41"/>
    </location>
</feature>
<dbReference type="InterPro" id="IPR055958">
    <property type="entry name" value="DUF7536"/>
</dbReference>
<dbReference type="AlphaFoldDB" id="A0AAX3AP94"/>
<dbReference type="GeneID" id="71761180"/>
<dbReference type="RefSeq" id="WP_244704484.1">
    <property type="nucleotide sequence ID" value="NZ_BAAADN010000009.1"/>
</dbReference>
<feature type="transmembrane region" description="Helical" evidence="1">
    <location>
        <begin position="61"/>
        <end position="85"/>
    </location>
</feature>